<proteinExistence type="predicted"/>
<dbReference type="GO" id="GO:0003700">
    <property type="term" value="F:DNA-binding transcription factor activity"/>
    <property type="evidence" value="ECO:0007669"/>
    <property type="project" value="InterPro"/>
</dbReference>
<dbReference type="GO" id="GO:0005634">
    <property type="term" value="C:nucleus"/>
    <property type="evidence" value="ECO:0007669"/>
    <property type="project" value="UniProtKB-SubCell"/>
</dbReference>
<dbReference type="SUPFAM" id="SSF118290">
    <property type="entry name" value="WRKY DNA-binding domain"/>
    <property type="match status" value="1"/>
</dbReference>
<dbReference type="SMART" id="SM00774">
    <property type="entry name" value="WRKY"/>
    <property type="match status" value="1"/>
</dbReference>
<protein>
    <submittedName>
        <fullName evidence="6">WRKY transcription factor 55</fullName>
    </submittedName>
</protein>
<comment type="subcellular location">
    <subcellularLocation>
        <location evidence="1">Nucleus</location>
    </subcellularLocation>
</comment>
<accession>N1R439</accession>
<evidence type="ECO:0000256" key="1">
    <source>
        <dbReference type="ARBA" id="ARBA00004123"/>
    </source>
</evidence>
<sequence>MENPDAIDEISVATEASATPRDSASYAEVALSRACKQPDTLTSLENATAKHMDHSKNRDHGLAEIEALLRREQELVTQLRALILPQLHNVDSGSAELAVQLFDDAIRCTTSVVSKLFTAGSGATIELIDDKSLVRKNSTGTTATAIDDKMDEQAKPSCIVGRKRRRNDGKRSRSLVTNVPHYDGHQWRKYGQKNINGRQHARSYYRCTYTERNCSATKTVQQQDQDGGSSIYSADAGEDQGAKYTVVYYGDHTCKASDNISNNIIDHLPNLVDIDLRRGDTERVTLEIPEFEMELDVPALLEVFNNSQLNWEIVC</sequence>
<name>N1R439_AEGTA</name>
<dbReference type="InterPro" id="IPR036576">
    <property type="entry name" value="WRKY_dom_sf"/>
</dbReference>
<evidence type="ECO:0000256" key="2">
    <source>
        <dbReference type="ARBA" id="ARBA00023015"/>
    </source>
</evidence>
<dbReference type="Gene3D" id="2.20.25.80">
    <property type="entry name" value="WRKY domain"/>
    <property type="match status" value="1"/>
</dbReference>
<keyword evidence="2" id="KW-0805">Transcription regulation</keyword>
<evidence type="ECO:0000256" key="3">
    <source>
        <dbReference type="ARBA" id="ARBA00023125"/>
    </source>
</evidence>
<organism evidence="6">
    <name type="scientific">Aegilops tauschii</name>
    <name type="common">Tausch's goatgrass</name>
    <name type="synonym">Aegilops squarrosa</name>
    <dbReference type="NCBI Taxonomy" id="37682"/>
    <lineage>
        <taxon>Eukaryota</taxon>
        <taxon>Viridiplantae</taxon>
        <taxon>Streptophyta</taxon>
        <taxon>Embryophyta</taxon>
        <taxon>Tracheophyta</taxon>
        <taxon>Spermatophyta</taxon>
        <taxon>Magnoliopsida</taxon>
        <taxon>Liliopsida</taxon>
        <taxon>Poales</taxon>
        <taxon>Poaceae</taxon>
        <taxon>BOP clade</taxon>
        <taxon>Pooideae</taxon>
        <taxon>Triticodae</taxon>
        <taxon>Triticeae</taxon>
        <taxon>Triticinae</taxon>
        <taxon>Aegilops</taxon>
    </lineage>
</organism>
<evidence type="ECO:0000313" key="6">
    <source>
        <dbReference type="EnsemblPlants" id="EMT18620"/>
    </source>
</evidence>
<keyword evidence="3" id="KW-0238">DNA-binding</keyword>
<dbReference type="EnsemblPlants" id="EMT18620">
    <property type="protein sequence ID" value="EMT18620"/>
    <property type="gene ID" value="F775_02480"/>
</dbReference>
<dbReference type="Pfam" id="PF03106">
    <property type="entry name" value="WRKY"/>
    <property type="match status" value="1"/>
</dbReference>
<keyword evidence="4" id="KW-0804">Transcription</keyword>
<dbReference type="PANTHER" id="PTHR31282">
    <property type="entry name" value="WRKY TRANSCRIPTION FACTOR 21-RELATED"/>
    <property type="match status" value="1"/>
</dbReference>
<dbReference type="AlphaFoldDB" id="N1R439"/>
<reference evidence="6" key="1">
    <citation type="submission" date="2015-06" db="UniProtKB">
        <authorList>
            <consortium name="EnsemblPlants"/>
        </authorList>
    </citation>
    <scope>IDENTIFICATION</scope>
</reference>
<evidence type="ECO:0000256" key="5">
    <source>
        <dbReference type="ARBA" id="ARBA00023242"/>
    </source>
</evidence>
<dbReference type="InterPro" id="IPR003657">
    <property type="entry name" value="WRKY_dom"/>
</dbReference>
<dbReference type="GO" id="GO:0043565">
    <property type="term" value="F:sequence-specific DNA binding"/>
    <property type="evidence" value="ECO:0007669"/>
    <property type="project" value="InterPro"/>
</dbReference>
<dbReference type="InterPro" id="IPR044810">
    <property type="entry name" value="WRKY_plant"/>
</dbReference>
<dbReference type="PROSITE" id="PS50811">
    <property type="entry name" value="WRKY"/>
    <property type="match status" value="1"/>
</dbReference>
<evidence type="ECO:0000256" key="4">
    <source>
        <dbReference type="ARBA" id="ARBA00023163"/>
    </source>
</evidence>
<keyword evidence="5" id="KW-0539">Nucleus</keyword>